<evidence type="ECO:0000313" key="1">
    <source>
        <dbReference type="EMBL" id="KAI7982586.1"/>
    </source>
</evidence>
<name>A0ACC0F1J3_9ERIC</name>
<gene>
    <name evidence="1" type="ORF">LOK49_LG15G02135</name>
</gene>
<dbReference type="EMBL" id="CM045768">
    <property type="protein sequence ID" value="KAI7982586.1"/>
    <property type="molecule type" value="Genomic_DNA"/>
</dbReference>
<dbReference type="Proteomes" id="UP001060215">
    <property type="component" value="Chromosome 11"/>
</dbReference>
<proteinExistence type="predicted"/>
<organism evidence="1 2">
    <name type="scientific">Camellia lanceoleosa</name>
    <dbReference type="NCBI Taxonomy" id="1840588"/>
    <lineage>
        <taxon>Eukaryota</taxon>
        <taxon>Viridiplantae</taxon>
        <taxon>Streptophyta</taxon>
        <taxon>Embryophyta</taxon>
        <taxon>Tracheophyta</taxon>
        <taxon>Spermatophyta</taxon>
        <taxon>Magnoliopsida</taxon>
        <taxon>eudicotyledons</taxon>
        <taxon>Gunneridae</taxon>
        <taxon>Pentapetalae</taxon>
        <taxon>asterids</taxon>
        <taxon>Ericales</taxon>
        <taxon>Theaceae</taxon>
        <taxon>Camellia</taxon>
    </lineage>
</organism>
<comment type="caution">
    <text evidence="1">The sequence shown here is derived from an EMBL/GenBank/DDBJ whole genome shotgun (WGS) entry which is preliminary data.</text>
</comment>
<reference evidence="1 2" key="1">
    <citation type="journal article" date="2022" name="Plant J.">
        <title>Chromosome-level genome of Camellia lanceoleosa provides a valuable resource for understanding genome evolution and self-incompatibility.</title>
        <authorList>
            <person name="Gong W."/>
            <person name="Xiao S."/>
            <person name="Wang L."/>
            <person name="Liao Z."/>
            <person name="Chang Y."/>
            <person name="Mo W."/>
            <person name="Hu G."/>
            <person name="Li W."/>
            <person name="Zhao G."/>
            <person name="Zhu H."/>
            <person name="Hu X."/>
            <person name="Ji K."/>
            <person name="Xiang X."/>
            <person name="Song Q."/>
            <person name="Yuan D."/>
            <person name="Jin S."/>
            <person name="Zhang L."/>
        </authorList>
    </citation>
    <scope>NUCLEOTIDE SEQUENCE [LARGE SCALE GENOMIC DNA]</scope>
    <source>
        <strain evidence="1">SQ_2022a</strain>
    </source>
</reference>
<protein>
    <submittedName>
        <fullName evidence="1">Uncharacterized protein</fullName>
    </submittedName>
</protein>
<keyword evidence="2" id="KW-1185">Reference proteome</keyword>
<evidence type="ECO:0000313" key="2">
    <source>
        <dbReference type="Proteomes" id="UP001060215"/>
    </source>
</evidence>
<sequence length="46" mass="5109">MSLAIADQQTDQTKGSNTGAKFTYTDRSGFHLPKISDRCLYSQVNI</sequence>
<accession>A0ACC0F1J3</accession>